<gene>
    <name evidence="2" type="ORF">GCM10010383_78830</name>
</gene>
<proteinExistence type="predicted"/>
<dbReference type="InterPro" id="IPR003346">
    <property type="entry name" value="Transposase_20"/>
</dbReference>
<comment type="caution">
    <text evidence="2">The sequence shown here is derived from an EMBL/GenBank/DDBJ whole genome shotgun (WGS) entry which is preliminary data.</text>
</comment>
<evidence type="ECO:0000313" key="2">
    <source>
        <dbReference type="EMBL" id="GGX37086.1"/>
    </source>
</evidence>
<dbReference type="Pfam" id="PF02371">
    <property type="entry name" value="Transposase_20"/>
    <property type="match status" value="1"/>
</dbReference>
<dbReference type="EMBL" id="BMWC01000031">
    <property type="protein sequence ID" value="GGX37086.1"/>
    <property type="molecule type" value="Genomic_DNA"/>
</dbReference>
<sequence length="345" mass="38120">MLVTADPVLREELAGLGNTALFRTCAGFGGVEEDDDAGHNVLQATRITLSLLAQRIEQPTVQIRVLSRRLARLMEHHFPQLLAPVGIGPDSAATLVITMGDNPERLSSEASFAVLCGVSPIEHSSGRERCWRLNRGGDRQANAALHRIVYARLRFDPRTRDYFQRRRRKARRDGQSSAASDATWHARSSTWSGLRAHSGLVRMKPTGHLLYLDRMLDELDPPRWMPPAADATHLVRTVHELRCVPLDELRPADLRTLIAQQVALPYVLPLAVRLLIEEPLLDAYFYEGDLLLAAVTAPASAWALPELCARLRTVITTLPETAVAGLPRGAAEELARFVGEPAPLL</sequence>
<organism evidence="2 3">
    <name type="scientific">Streptomyces lomondensis</name>
    <dbReference type="NCBI Taxonomy" id="68229"/>
    <lineage>
        <taxon>Bacteria</taxon>
        <taxon>Bacillati</taxon>
        <taxon>Actinomycetota</taxon>
        <taxon>Actinomycetes</taxon>
        <taxon>Kitasatosporales</taxon>
        <taxon>Streptomycetaceae</taxon>
        <taxon>Streptomyces</taxon>
    </lineage>
</organism>
<evidence type="ECO:0000259" key="1">
    <source>
        <dbReference type="Pfam" id="PF02371"/>
    </source>
</evidence>
<feature type="domain" description="Transposase IS116/IS110/IS902 C-terminal" evidence="1">
    <location>
        <begin position="86"/>
        <end position="164"/>
    </location>
</feature>
<evidence type="ECO:0000313" key="3">
    <source>
        <dbReference type="Proteomes" id="UP000617743"/>
    </source>
</evidence>
<keyword evidence="3" id="KW-1185">Reference proteome</keyword>
<protein>
    <recommendedName>
        <fullName evidence="1">Transposase IS116/IS110/IS902 C-terminal domain-containing protein</fullName>
    </recommendedName>
</protein>
<dbReference type="Proteomes" id="UP000617743">
    <property type="component" value="Unassembled WGS sequence"/>
</dbReference>
<dbReference type="CDD" id="cd20691">
    <property type="entry name" value="CdiI_EC536-like"/>
    <property type="match status" value="1"/>
</dbReference>
<reference evidence="3" key="1">
    <citation type="journal article" date="2019" name="Int. J. Syst. Evol. Microbiol.">
        <title>The Global Catalogue of Microorganisms (GCM) 10K type strain sequencing project: providing services to taxonomists for standard genome sequencing and annotation.</title>
        <authorList>
            <consortium name="The Broad Institute Genomics Platform"/>
            <consortium name="The Broad Institute Genome Sequencing Center for Infectious Disease"/>
            <person name="Wu L."/>
            <person name="Ma J."/>
        </authorList>
    </citation>
    <scope>NUCLEOTIDE SEQUENCE [LARGE SCALE GENOMIC DNA]</scope>
    <source>
        <strain evidence="3">JCM 4866</strain>
    </source>
</reference>
<dbReference type="InterPro" id="IPR047650">
    <property type="entry name" value="Transpos_IS110"/>
</dbReference>
<accession>A0ABQ2XW72</accession>
<name>A0ABQ2XW72_9ACTN</name>
<dbReference type="RefSeq" id="WP_229906801.1">
    <property type="nucleotide sequence ID" value="NZ_BMWC01000031.1"/>
</dbReference>
<dbReference type="PANTHER" id="PTHR33055">
    <property type="entry name" value="TRANSPOSASE FOR INSERTION SEQUENCE ELEMENT IS1111A"/>
    <property type="match status" value="1"/>
</dbReference>
<dbReference type="InterPro" id="IPR040547">
    <property type="entry name" value="CdiI"/>
</dbReference>
<dbReference type="Pfam" id="PF18616">
    <property type="entry name" value="CdiI_3"/>
    <property type="match status" value="1"/>
</dbReference>
<dbReference type="PANTHER" id="PTHR33055:SF3">
    <property type="entry name" value="PUTATIVE TRANSPOSASE FOR IS117-RELATED"/>
    <property type="match status" value="1"/>
</dbReference>